<reference evidence="2" key="1">
    <citation type="submission" date="2017-01" db="EMBL/GenBank/DDBJ databases">
        <authorList>
            <person name="Varghese N."/>
            <person name="Submissions S."/>
        </authorList>
    </citation>
    <scope>NUCLEOTIDE SEQUENCE [LARGE SCALE GENOMIC DNA]</scope>
    <source>
        <strain evidence="2">CGMCC 1.7737</strain>
    </source>
</reference>
<dbReference type="PANTHER" id="PTHR10443">
    <property type="entry name" value="MICROSOMAL DIPEPTIDASE"/>
    <property type="match status" value="1"/>
</dbReference>
<dbReference type="InterPro" id="IPR032466">
    <property type="entry name" value="Metal_Hydrolase"/>
</dbReference>
<sequence>MTAPIIDGHNDTLLRLLETDSSISAFESGTEDTHIDFPSANKAGLAAGFFAVFVLSNEEHDPVSTEEGYEHPLPDAVSHDDARGVTYRTLELLARLAHDVDDFRIIRSLSDLETCLESGALGAIPHLEGAAGVAPDLSNLDFLYEAGVRSIGPMWSRPNAFGEGVQSRYPGSPDTGSGLTDAGRDLVRACEDRGIVVDCAHMTEQGFWDVAELTDAPLVVSHSGVHELSSHSRNLTDEQLAAVADSGGVVGISFHEPGLADSPDPDAEISMETVIDHFEYVAEFVGAEHVVFGSDFDGARIPDEMGDVTGLPKILARLLERGFSDEEVENVARENWRRVLAETW</sequence>
<accession>A0A1N6YCA7</accession>
<dbReference type="GO" id="GO:0006508">
    <property type="term" value="P:proteolysis"/>
    <property type="evidence" value="ECO:0007669"/>
    <property type="project" value="InterPro"/>
</dbReference>
<proteinExistence type="predicted"/>
<dbReference type="Proteomes" id="UP000186914">
    <property type="component" value="Unassembled WGS sequence"/>
</dbReference>
<dbReference type="OrthoDB" id="26221at2157"/>
<dbReference type="Pfam" id="PF01244">
    <property type="entry name" value="Peptidase_M19"/>
    <property type="match status" value="1"/>
</dbReference>
<organism evidence="1 2">
    <name type="scientific">Haladaptatus litoreus</name>
    <dbReference type="NCBI Taxonomy" id="553468"/>
    <lineage>
        <taxon>Archaea</taxon>
        <taxon>Methanobacteriati</taxon>
        <taxon>Methanobacteriota</taxon>
        <taxon>Stenosarchaea group</taxon>
        <taxon>Halobacteria</taxon>
        <taxon>Halobacteriales</taxon>
        <taxon>Haladaptataceae</taxon>
        <taxon>Haladaptatus</taxon>
    </lineage>
</organism>
<dbReference type="SUPFAM" id="SSF51556">
    <property type="entry name" value="Metallo-dependent hydrolases"/>
    <property type="match status" value="1"/>
</dbReference>
<dbReference type="AlphaFoldDB" id="A0A1N6YCA7"/>
<evidence type="ECO:0000313" key="2">
    <source>
        <dbReference type="Proteomes" id="UP000186914"/>
    </source>
</evidence>
<dbReference type="InterPro" id="IPR008257">
    <property type="entry name" value="Pept_M19"/>
</dbReference>
<evidence type="ECO:0000313" key="1">
    <source>
        <dbReference type="EMBL" id="SIR12183.1"/>
    </source>
</evidence>
<dbReference type="PROSITE" id="PS51365">
    <property type="entry name" value="RENAL_DIPEPTIDASE_2"/>
    <property type="match status" value="1"/>
</dbReference>
<dbReference type="RefSeq" id="WP_076430281.1">
    <property type="nucleotide sequence ID" value="NZ_FTNO01000001.1"/>
</dbReference>
<protein>
    <submittedName>
        <fullName evidence="1">Membrane dipeptidase</fullName>
    </submittedName>
</protein>
<dbReference type="GO" id="GO:0070573">
    <property type="term" value="F:metallodipeptidase activity"/>
    <property type="evidence" value="ECO:0007669"/>
    <property type="project" value="InterPro"/>
</dbReference>
<name>A0A1N6YCA7_9EURY</name>
<dbReference type="Gene3D" id="3.20.20.140">
    <property type="entry name" value="Metal-dependent hydrolases"/>
    <property type="match status" value="1"/>
</dbReference>
<dbReference type="CDD" id="cd01301">
    <property type="entry name" value="rDP_like"/>
    <property type="match status" value="1"/>
</dbReference>
<keyword evidence="2" id="KW-1185">Reference proteome</keyword>
<dbReference type="PANTHER" id="PTHR10443:SF12">
    <property type="entry name" value="DIPEPTIDASE"/>
    <property type="match status" value="1"/>
</dbReference>
<gene>
    <name evidence="1" type="ORF">SAMN05421858_1503</name>
</gene>
<dbReference type="EMBL" id="FTNO01000001">
    <property type="protein sequence ID" value="SIR12183.1"/>
    <property type="molecule type" value="Genomic_DNA"/>
</dbReference>